<evidence type="ECO:0000256" key="3">
    <source>
        <dbReference type="ARBA" id="ARBA00023002"/>
    </source>
</evidence>
<dbReference type="CDD" id="cd05368">
    <property type="entry name" value="DHRS6_like_SDR_c"/>
    <property type="match status" value="1"/>
</dbReference>
<dbReference type="PROSITE" id="PS00061">
    <property type="entry name" value="ADH_SHORT"/>
    <property type="match status" value="1"/>
</dbReference>
<dbReference type="Gene3D" id="3.40.50.720">
    <property type="entry name" value="NAD(P)-binding Rossmann-like Domain"/>
    <property type="match status" value="1"/>
</dbReference>
<evidence type="ECO:0000256" key="10">
    <source>
        <dbReference type="ARBA" id="ARBA00042309"/>
    </source>
</evidence>
<dbReference type="InterPro" id="IPR020904">
    <property type="entry name" value="Sc_DH/Rdtase_CS"/>
</dbReference>
<dbReference type="InterPro" id="IPR002347">
    <property type="entry name" value="SDR_fam"/>
</dbReference>
<evidence type="ECO:0000256" key="2">
    <source>
        <dbReference type="ARBA" id="ARBA00006484"/>
    </source>
</evidence>
<evidence type="ECO:0000256" key="14">
    <source>
        <dbReference type="ARBA" id="ARBA00049550"/>
    </source>
</evidence>
<keyword evidence="4" id="KW-0520">NAD</keyword>
<gene>
    <name evidence="15" type="ORF">CVLEPA_LOCUS500</name>
</gene>
<comment type="pathway">
    <text evidence="5">Amino-acid metabolism.</text>
</comment>
<dbReference type="Proteomes" id="UP001642483">
    <property type="component" value="Unassembled WGS sequence"/>
</dbReference>
<evidence type="ECO:0000256" key="12">
    <source>
        <dbReference type="ARBA" id="ARBA00043083"/>
    </source>
</evidence>
<evidence type="ECO:0000256" key="1">
    <source>
        <dbReference type="ARBA" id="ARBA00004924"/>
    </source>
</evidence>
<dbReference type="PANTHER" id="PTHR43477">
    <property type="entry name" value="DIHYDROANTICAPSIN 7-DEHYDROGENASE"/>
    <property type="match status" value="1"/>
</dbReference>
<organism evidence="15 16">
    <name type="scientific">Clavelina lepadiformis</name>
    <name type="common">Light-bulb sea squirt</name>
    <name type="synonym">Ascidia lepadiformis</name>
    <dbReference type="NCBI Taxonomy" id="159417"/>
    <lineage>
        <taxon>Eukaryota</taxon>
        <taxon>Metazoa</taxon>
        <taxon>Chordata</taxon>
        <taxon>Tunicata</taxon>
        <taxon>Ascidiacea</taxon>
        <taxon>Aplousobranchia</taxon>
        <taxon>Clavelinidae</taxon>
        <taxon>Clavelina</taxon>
    </lineage>
</organism>
<name>A0ABP0EVK6_CLALP</name>
<evidence type="ECO:0000256" key="11">
    <source>
        <dbReference type="ARBA" id="ARBA00042565"/>
    </source>
</evidence>
<dbReference type="InterPro" id="IPR036291">
    <property type="entry name" value="NAD(P)-bd_dom_sf"/>
</dbReference>
<dbReference type="PRINTS" id="PR00080">
    <property type="entry name" value="SDRFAMILY"/>
</dbReference>
<evidence type="ECO:0000256" key="8">
    <source>
        <dbReference type="ARBA" id="ARBA00039194"/>
    </source>
</evidence>
<reference evidence="15 16" key="1">
    <citation type="submission" date="2024-02" db="EMBL/GenBank/DDBJ databases">
        <authorList>
            <person name="Daric V."/>
            <person name="Darras S."/>
        </authorList>
    </citation>
    <scope>NUCLEOTIDE SEQUENCE [LARGE SCALE GENOMIC DNA]</scope>
</reference>
<evidence type="ECO:0000313" key="15">
    <source>
        <dbReference type="EMBL" id="CAK8671438.1"/>
    </source>
</evidence>
<evidence type="ECO:0000256" key="7">
    <source>
        <dbReference type="ARBA" id="ARBA00038959"/>
    </source>
</evidence>
<accession>A0ABP0EVK6</accession>
<sequence>MGRLSGKVAVLSAAAQGIGRASALAFANEGALVYATDINYEKLKEIEKPGSIIIHQLDVTNKQKIEEFAATIPKVDVLFNVAGFVHHGSLLDCDENDWDRTMTINVKSMYFMCHAFLPKMIEAGKGSIINMSSVCSSRIGAVLRCAYGTSKAAVVGLTKSIAADFSKQGIRCNCVQPGTIDTPSLNDRINKNVQMDPADARKMFQARTPAGRFGTAEEVASMVVYLASDESVFVTGGEYVIDGGWSLT</sequence>
<keyword evidence="3" id="KW-0560">Oxidoreductase</keyword>
<comment type="caution">
    <text evidence="15">The sequence shown here is derived from an EMBL/GenBank/DDBJ whole genome shotgun (WGS) entry which is preliminary data.</text>
</comment>
<comment type="pathway">
    <text evidence="1">Siderophore biosynthesis.</text>
</comment>
<dbReference type="InterPro" id="IPR051122">
    <property type="entry name" value="SDR_DHRS6-like"/>
</dbReference>
<proteinExistence type="inferred from homology"/>
<dbReference type="PRINTS" id="PR00081">
    <property type="entry name" value="GDHRDH"/>
</dbReference>
<keyword evidence="16" id="KW-1185">Reference proteome</keyword>
<dbReference type="Pfam" id="PF13561">
    <property type="entry name" value="adh_short_C2"/>
    <property type="match status" value="1"/>
</dbReference>
<dbReference type="SUPFAM" id="SSF51735">
    <property type="entry name" value="NAD(P)-binding Rossmann-fold domains"/>
    <property type="match status" value="1"/>
</dbReference>
<evidence type="ECO:0000256" key="4">
    <source>
        <dbReference type="ARBA" id="ARBA00023027"/>
    </source>
</evidence>
<evidence type="ECO:0000313" key="16">
    <source>
        <dbReference type="Proteomes" id="UP001642483"/>
    </source>
</evidence>
<evidence type="ECO:0000256" key="6">
    <source>
        <dbReference type="ARBA" id="ARBA00038956"/>
    </source>
</evidence>
<dbReference type="EC" id="1.1.1.104" evidence="6"/>
<evidence type="ECO:0000256" key="13">
    <source>
        <dbReference type="ARBA" id="ARBA00043199"/>
    </source>
</evidence>
<dbReference type="EMBL" id="CAWYQH010000001">
    <property type="protein sequence ID" value="CAK8671438.1"/>
    <property type="molecule type" value="Genomic_DNA"/>
</dbReference>
<evidence type="ECO:0000256" key="5">
    <source>
        <dbReference type="ARBA" id="ARBA00034698"/>
    </source>
</evidence>
<dbReference type="PANTHER" id="PTHR43477:SF4">
    <property type="entry name" value="DEHYDROGENASE_REDUCTASE SDR FAMILY MEMBER 6"/>
    <property type="match status" value="1"/>
</dbReference>
<comment type="catalytic activity">
    <reaction evidence="14">
        <text>(R)-3-hydroxybutanoate + NAD(+) = acetoacetate + NADH + H(+)</text>
        <dbReference type="Rhea" id="RHEA:20521"/>
        <dbReference type="ChEBI" id="CHEBI:10983"/>
        <dbReference type="ChEBI" id="CHEBI:13705"/>
        <dbReference type="ChEBI" id="CHEBI:15378"/>
        <dbReference type="ChEBI" id="CHEBI:57540"/>
        <dbReference type="ChEBI" id="CHEBI:57945"/>
        <dbReference type="EC" id="1.1.1.30"/>
    </reaction>
</comment>
<dbReference type="EC" id="1.1.1.30" evidence="7"/>
<protein>
    <recommendedName>
        <fullName evidence="8">Dehydrogenase/reductase SDR family member 6</fullName>
        <ecNumber evidence="6">1.1.1.104</ecNumber>
        <ecNumber evidence="7">1.1.1.30</ecNumber>
    </recommendedName>
    <alternativeName>
        <fullName evidence="12">(R)-beta-hydroxybutyrate dehydrogenase</fullName>
    </alternativeName>
    <alternativeName>
        <fullName evidence="10">3-hydroxybutyrate dehydrogenase type 2</fullName>
    </alternativeName>
    <alternativeName>
        <fullName evidence="13">4-oxo-L-proline reductase</fullName>
    </alternativeName>
    <alternativeName>
        <fullName evidence="11">Oxidoreductase UCPA</fullName>
    </alternativeName>
    <alternativeName>
        <fullName evidence="9">Short chain dehydrogenase/reductase family 15C member 1</fullName>
    </alternativeName>
</protein>
<evidence type="ECO:0000256" key="9">
    <source>
        <dbReference type="ARBA" id="ARBA00041727"/>
    </source>
</evidence>
<comment type="similarity">
    <text evidence="2">Belongs to the short-chain dehydrogenases/reductases (SDR) family.</text>
</comment>